<keyword evidence="4" id="KW-0186">Copper</keyword>
<organism evidence="5 6">
    <name type="scientific">Batrachochytrium salamandrivorans</name>
    <dbReference type="NCBI Taxonomy" id="1357716"/>
    <lineage>
        <taxon>Eukaryota</taxon>
        <taxon>Fungi</taxon>
        <taxon>Fungi incertae sedis</taxon>
        <taxon>Chytridiomycota</taxon>
        <taxon>Chytridiomycota incertae sedis</taxon>
        <taxon>Chytridiomycetes</taxon>
        <taxon>Rhizophydiales</taxon>
        <taxon>Rhizophydiales incertae sedis</taxon>
        <taxon>Batrachochytrium</taxon>
    </lineage>
</organism>
<protein>
    <recommendedName>
        <fullName evidence="4">Copper transport protein</fullName>
    </recommendedName>
</protein>
<evidence type="ECO:0000313" key="5">
    <source>
        <dbReference type="EMBL" id="KAH6595233.1"/>
    </source>
</evidence>
<keyword evidence="2 4" id="KW-1133">Transmembrane helix</keyword>
<feature type="transmembrane region" description="Helical" evidence="4">
    <location>
        <begin position="180"/>
        <end position="199"/>
    </location>
</feature>
<comment type="caution">
    <text evidence="5">The sequence shown here is derived from an EMBL/GenBank/DDBJ whole genome shotgun (WGS) entry which is preliminary data.</text>
</comment>
<keyword evidence="3 4" id="KW-0472">Membrane</keyword>
<dbReference type="EMBL" id="JAFCIX010000312">
    <property type="protein sequence ID" value="KAH6595233.1"/>
    <property type="molecule type" value="Genomic_DNA"/>
</dbReference>
<accession>A0ABQ8FB70</accession>
<keyword evidence="6" id="KW-1185">Reference proteome</keyword>
<feature type="transmembrane region" description="Helical" evidence="4">
    <location>
        <begin position="205"/>
        <end position="222"/>
    </location>
</feature>
<evidence type="ECO:0000256" key="3">
    <source>
        <dbReference type="ARBA" id="ARBA00023136"/>
    </source>
</evidence>
<comment type="similarity">
    <text evidence="4">Belongs to the copper transporter (Ctr) (TC 1.A.56) family. SLC31A subfamily.</text>
</comment>
<dbReference type="InterPro" id="IPR007274">
    <property type="entry name" value="Cop_transporter"/>
</dbReference>
<keyword evidence="4" id="KW-0813">Transport</keyword>
<reference evidence="5 6" key="1">
    <citation type="submission" date="2021-02" db="EMBL/GenBank/DDBJ databases">
        <title>Variation within the Batrachochytrium salamandrivorans European outbreak.</title>
        <authorList>
            <person name="Kelly M."/>
            <person name="Pasmans F."/>
            <person name="Shea T.P."/>
            <person name="Munoz J.F."/>
            <person name="Carranza S."/>
            <person name="Cuomo C.A."/>
            <person name="Martel A."/>
        </authorList>
    </citation>
    <scope>NUCLEOTIDE SEQUENCE [LARGE SCALE GENOMIC DNA]</scope>
    <source>
        <strain evidence="5 6">AMFP18/2</strain>
    </source>
</reference>
<evidence type="ECO:0000313" key="6">
    <source>
        <dbReference type="Proteomes" id="UP001648503"/>
    </source>
</evidence>
<keyword evidence="4" id="KW-0187">Copper transport</keyword>
<evidence type="ECO:0000256" key="1">
    <source>
        <dbReference type="ARBA" id="ARBA00022692"/>
    </source>
</evidence>
<dbReference type="PANTHER" id="PTHR12483:SF115">
    <property type="entry name" value="COPPER TRANSPORT PROTEIN"/>
    <property type="match status" value="1"/>
</dbReference>
<feature type="transmembrane region" description="Helical" evidence="4">
    <location>
        <begin position="35"/>
        <end position="57"/>
    </location>
</feature>
<dbReference type="Proteomes" id="UP001648503">
    <property type="component" value="Unassembled WGS sequence"/>
</dbReference>
<evidence type="ECO:0000256" key="4">
    <source>
        <dbReference type="RuleBase" id="RU367022"/>
    </source>
</evidence>
<evidence type="ECO:0000256" key="2">
    <source>
        <dbReference type="ARBA" id="ARBA00022989"/>
    </source>
</evidence>
<comment type="subcellular location">
    <subcellularLocation>
        <location evidence="4">Membrane</location>
        <topology evidence="4">Multi-pass membrane protein</topology>
    </subcellularLocation>
</comment>
<dbReference type="Pfam" id="PF04145">
    <property type="entry name" value="Ctr"/>
    <property type="match status" value="1"/>
</dbReference>
<proteinExistence type="inferred from homology"/>
<keyword evidence="4" id="KW-0406">Ion transport</keyword>
<keyword evidence="1 4" id="KW-0812">Transmembrane</keyword>
<gene>
    <name evidence="5" type="ORF">BASA50_006026</name>
</gene>
<dbReference type="PANTHER" id="PTHR12483">
    <property type="entry name" value="SOLUTE CARRIER FAMILY 31 COPPER TRANSPORTERS"/>
    <property type="match status" value="1"/>
</dbReference>
<sequence length="252" mass="27163">MAASHPASSAAVAGGSMVWNWDIDVMVLFPFWRTYGSVGMLVTCIGVGLVCFLLEWFKEYRHIQEPMWIDQMEASSYTNTLTATTSDDLPLSVHTHTTLAPSPQPLDRSASVSSDMEWIGTNAANPSWSTLQLQPMSESTQPSSYSCAQHDITTVNAHHKGVPDIGPLRRHDIASWSIQLIRTMAYIFEMGTSLVIMSIFMLLNAWISIAIICGTATGFFLFRMGTTGAKGSYGGGGGKVGARRGGASVGGC</sequence>
<name>A0ABQ8FB70_9FUNG</name>